<evidence type="ECO:0000259" key="1">
    <source>
        <dbReference type="Pfam" id="PF21821"/>
    </source>
</evidence>
<dbReference type="RefSeq" id="WP_045891063.1">
    <property type="nucleotide sequence ID" value="NZ_FAVW01000067.1"/>
</dbReference>
<accession>A0A152C145</accession>
<dbReference type="InterPro" id="IPR048494">
    <property type="entry name" value="Dit-like_N"/>
</dbReference>
<feature type="domain" description="Dit-like phage tail protein N-terminal" evidence="1">
    <location>
        <begin position="20"/>
        <end position="160"/>
    </location>
</feature>
<gene>
    <name evidence="2" type="ORF">DIV22_11160</name>
</gene>
<comment type="caution">
    <text evidence="2">The sequence shown here is derived from an EMBL/GenBank/DDBJ whole genome shotgun (WGS) entry which is preliminary data.</text>
</comment>
<evidence type="ECO:0000313" key="2">
    <source>
        <dbReference type="EMBL" id="PZZ69306.1"/>
    </source>
</evidence>
<dbReference type="Proteomes" id="UP000248865">
    <property type="component" value="Unassembled WGS sequence"/>
</dbReference>
<evidence type="ECO:0000313" key="3">
    <source>
        <dbReference type="Proteomes" id="UP000248865"/>
    </source>
</evidence>
<proteinExistence type="predicted"/>
<sequence>MDFLSVLLQQRTRSIGIIIPDVVITEKHTDALEITEHPVEQPTNAGASGEGAGYISEHAFRRPSEVVMETGFSGGGSLLDFASNLTATSLLVLSPKELYQELLNLQRNRIPFDVTTGKRIYNNMLIKTLEVTTDKSSENVLLATLTLREVIITSTQSVRVAPKNNMTEGVGTSAVQNTGTKTTVSPNNSILKSLPQMAQEGISTVDGYLSNLFLGR</sequence>
<dbReference type="Pfam" id="PF21821">
    <property type="entry name" value="Dit_like"/>
    <property type="match status" value="1"/>
</dbReference>
<protein>
    <recommendedName>
        <fullName evidence="1">Dit-like phage tail protein N-terminal domain-containing protein</fullName>
    </recommendedName>
</protein>
<dbReference type="AlphaFoldDB" id="A0A152C145"/>
<organism evidence="2 3">
    <name type="scientific">Escherichia coli</name>
    <dbReference type="NCBI Taxonomy" id="562"/>
    <lineage>
        <taxon>Bacteria</taxon>
        <taxon>Pseudomonadati</taxon>
        <taxon>Pseudomonadota</taxon>
        <taxon>Gammaproteobacteria</taxon>
        <taxon>Enterobacterales</taxon>
        <taxon>Enterobacteriaceae</taxon>
        <taxon>Escherichia</taxon>
    </lineage>
</organism>
<dbReference type="EMBL" id="QFSS01000044">
    <property type="protein sequence ID" value="PZZ69306.1"/>
    <property type="molecule type" value="Genomic_DNA"/>
</dbReference>
<name>A0A152C145_ECOLX</name>
<reference evidence="2 3" key="1">
    <citation type="submission" date="2018-05" db="EMBL/GenBank/DDBJ databases">
        <title>Genomic sequencing of EHEC O26 New European Clone.</title>
        <authorList>
            <person name="Karnisova L."/>
            <person name="Nunvar J."/>
            <person name="Marejkova M."/>
            <person name="Mellmann A."/>
            <person name="Drevinek P."/>
            <person name="Blahova K."/>
            <person name="Bielaszewska M."/>
        </authorList>
    </citation>
    <scope>NUCLEOTIDE SEQUENCE [LARGE SCALE GENOMIC DNA]</scope>
    <source>
        <strain evidence="2 3">14-391</strain>
    </source>
</reference>